<dbReference type="AlphaFoldDB" id="A0A174ENB7"/>
<keyword evidence="2" id="KW-0238">DNA-binding</keyword>
<sequence>MHFEFKIIQNEYTLCPPDWGMTDECAAFYRMYYVCGGKAWFRQGEKEVQLEKGCFYVLPVMQPYSLRHDLDDPLEVLWFHVEMDISLAMNFTCIEIRSDEELYYLLHSIRLLQRDPACFQDVSRLFDIFLKRINERLPIYRTSSRRMKRVLKYIDEHIAENPGVQELAECAGMERSYFTRRFKEIFGMCPSQFIYTRKMSVGAQALLGGRTVSEAAALCGYSDSKTFSRAFKKYMEVTPGEYKKCHIEQP</sequence>
<dbReference type="GO" id="GO:0003700">
    <property type="term" value="F:DNA-binding transcription factor activity"/>
    <property type="evidence" value="ECO:0007669"/>
    <property type="project" value="InterPro"/>
</dbReference>
<keyword evidence="4" id="KW-0804">Transcription</keyword>
<evidence type="ECO:0000256" key="3">
    <source>
        <dbReference type="ARBA" id="ARBA00023159"/>
    </source>
</evidence>
<evidence type="ECO:0000313" key="6">
    <source>
        <dbReference type="EMBL" id="CUO38116.1"/>
    </source>
</evidence>
<keyword evidence="3" id="KW-0010">Activator</keyword>
<dbReference type="PROSITE" id="PS01124">
    <property type="entry name" value="HTH_ARAC_FAMILY_2"/>
    <property type="match status" value="1"/>
</dbReference>
<dbReference type="GO" id="GO:0043565">
    <property type="term" value="F:sequence-specific DNA binding"/>
    <property type="evidence" value="ECO:0007669"/>
    <property type="project" value="InterPro"/>
</dbReference>
<dbReference type="PANTHER" id="PTHR46796">
    <property type="entry name" value="HTH-TYPE TRANSCRIPTIONAL ACTIVATOR RHAS-RELATED"/>
    <property type="match status" value="1"/>
</dbReference>
<dbReference type="InterPro" id="IPR050204">
    <property type="entry name" value="AraC_XylS_family_regulators"/>
</dbReference>
<dbReference type="Gene3D" id="2.60.120.10">
    <property type="entry name" value="Jelly Rolls"/>
    <property type="match status" value="1"/>
</dbReference>
<dbReference type="InterPro" id="IPR003313">
    <property type="entry name" value="AraC-bd"/>
</dbReference>
<dbReference type="PANTHER" id="PTHR46796:SF7">
    <property type="entry name" value="ARAC FAMILY TRANSCRIPTIONAL REGULATOR"/>
    <property type="match status" value="1"/>
</dbReference>
<accession>A0A174ENB7</accession>
<evidence type="ECO:0000256" key="4">
    <source>
        <dbReference type="ARBA" id="ARBA00023163"/>
    </source>
</evidence>
<dbReference type="InterPro" id="IPR014710">
    <property type="entry name" value="RmlC-like_jellyroll"/>
</dbReference>
<evidence type="ECO:0000259" key="5">
    <source>
        <dbReference type="PROSITE" id="PS01124"/>
    </source>
</evidence>
<dbReference type="RefSeq" id="WP_050639185.1">
    <property type="nucleotide sequence ID" value="NZ_CABKUE010000005.1"/>
</dbReference>
<dbReference type="SMART" id="SM00342">
    <property type="entry name" value="HTH_ARAC"/>
    <property type="match status" value="1"/>
</dbReference>
<dbReference type="InterPro" id="IPR018060">
    <property type="entry name" value="HTH_AraC"/>
</dbReference>
<feature type="domain" description="HTH araC/xylS-type" evidence="5">
    <location>
        <begin position="148"/>
        <end position="245"/>
    </location>
</feature>
<reference evidence="6 7" key="1">
    <citation type="submission" date="2015-09" db="EMBL/GenBank/DDBJ databases">
        <authorList>
            <consortium name="Pathogen Informatics"/>
        </authorList>
    </citation>
    <scope>NUCLEOTIDE SEQUENCE [LARGE SCALE GENOMIC DNA]</scope>
    <source>
        <strain evidence="6 7">2789STDY5834876</strain>
    </source>
</reference>
<dbReference type="InterPro" id="IPR018062">
    <property type="entry name" value="HTH_AraC-typ_CS"/>
</dbReference>
<dbReference type="Proteomes" id="UP000095544">
    <property type="component" value="Unassembled WGS sequence"/>
</dbReference>
<gene>
    <name evidence="6" type="primary">tetD_1</name>
    <name evidence="6" type="ORF">ERS852491_02040</name>
</gene>
<keyword evidence="1" id="KW-0805">Transcription regulation</keyword>
<dbReference type="PRINTS" id="PR00032">
    <property type="entry name" value="HTHARAC"/>
</dbReference>
<evidence type="ECO:0000313" key="7">
    <source>
        <dbReference type="Proteomes" id="UP000095544"/>
    </source>
</evidence>
<dbReference type="Pfam" id="PF12833">
    <property type="entry name" value="HTH_18"/>
    <property type="match status" value="1"/>
</dbReference>
<dbReference type="Gene3D" id="1.10.10.60">
    <property type="entry name" value="Homeodomain-like"/>
    <property type="match status" value="2"/>
</dbReference>
<evidence type="ECO:0000256" key="2">
    <source>
        <dbReference type="ARBA" id="ARBA00023125"/>
    </source>
</evidence>
<proteinExistence type="predicted"/>
<dbReference type="EMBL" id="CYZU01000016">
    <property type="protein sequence ID" value="CUO38116.1"/>
    <property type="molecule type" value="Genomic_DNA"/>
</dbReference>
<dbReference type="SUPFAM" id="SSF51215">
    <property type="entry name" value="Regulatory protein AraC"/>
    <property type="match status" value="1"/>
</dbReference>
<dbReference type="STRING" id="39482.ERS852491_02040"/>
<dbReference type="InterPro" id="IPR009057">
    <property type="entry name" value="Homeodomain-like_sf"/>
</dbReference>
<dbReference type="InterPro" id="IPR020449">
    <property type="entry name" value="Tscrpt_reg_AraC-type_HTH"/>
</dbReference>
<evidence type="ECO:0000256" key="1">
    <source>
        <dbReference type="ARBA" id="ARBA00023015"/>
    </source>
</evidence>
<dbReference type="PROSITE" id="PS00041">
    <property type="entry name" value="HTH_ARAC_FAMILY_1"/>
    <property type="match status" value="1"/>
</dbReference>
<protein>
    <submittedName>
        <fullName evidence="6">Transcriptional activator FtrA</fullName>
    </submittedName>
</protein>
<dbReference type="SUPFAM" id="SSF46689">
    <property type="entry name" value="Homeodomain-like"/>
    <property type="match status" value="2"/>
</dbReference>
<dbReference type="OrthoDB" id="1650670at2"/>
<dbReference type="Pfam" id="PF02311">
    <property type="entry name" value="AraC_binding"/>
    <property type="match status" value="1"/>
</dbReference>
<dbReference type="InterPro" id="IPR037923">
    <property type="entry name" value="HTH-like"/>
</dbReference>
<organism evidence="6 7">
    <name type="scientific">Faecalicatena contorta</name>
    <dbReference type="NCBI Taxonomy" id="39482"/>
    <lineage>
        <taxon>Bacteria</taxon>
        <taxon>Bacillati</taxon>
        <taxon>Bacillota</taxon>
        <taxon>Clostridia</taxon>
        <taxon>Lachnospirales</taxon>
        <taxon>Lachnospiraceae</taxon>
        <taxon>Faecalicatena</taxon>
    </lineage>
</organism>
<name>A0A174ENB7_9FIRM</name>